<keyword evidence="2" id="KW-1185">Reference proteome</keyword>
<comment type="caution">
    <text evidence="1">The sequence shown here is derived from an EMBL/GenBank/DDBJ whole genome shotgun (WGS) entry which is preliminary data.</text>
</comment>
<dbReference type="AlphaFoldDB" id="A0A1Y2EB06"/>
<name>A0A1Y2EB06_9PEZI</name>
<dbReference type="RefSeq" id="XP_040719028.1">
    <property type="nucleotide sequence ID" value="XM_040859637.1"/>
</dbReference>
<protein>
    <submittedName>
        <fullName evidence="1">Uncharacterized protein</fullName>
    </submittedName>
</protein>
<dbReference type="InParanoid" id="A0A1Y2EB06"/>
<dbReference type="GeneID" id="63775849"/>
<accession>A0A1Y2EB06</accession>
<proteinExistence type="predicted"/>
<sequence length="70" mass="7738">MLYGPFINSQYYGTLPALIASWAVASATPQGGKLIQSVYFPPSIYVTFQSRSNGSSAFALRQRCRDFKPN</sequence>
<dbReference type="EMBL" id="MCFJ01000003">
    <property type="protein sequence ID" value="ORY68741.1"/>
    <property type="molecule type" value="Genomic_DNA"/>
</dbReference>
<dbReference type="Proteomes" id="UP000193689">
    <property type="component" value="Unassembled WGS sequence"/>
</dbReference>
<gene>
    <name evidence="1" type="ORF">BCR38DRAFT_424212</name>
</gene>
<evidence type="ECO:0000313" key="2">
    <source>
        <dbReference type="Proteomes" id="UP000193689"/>
    </source>
</evidence>
<organism evidence="1 2">
    <name type="scientific">Pseudomassariella vexata</name>
    <dbReference type="NCBI Taxonomy" id="1141098"/>
    <lineage>
        <taxon>Eukaryota</taxon>
        <taxon>Fungi</taxon>
        <taxon>Dikarya</taxon>
        <taxon>Ascomycota</taxon>
        <taxon>Pezizomycotina</taxon>
        <taxon>Sordariomycetes</taxon>
        <taxon>Xylariomycetidae</taxon>
        <taxon>Amphisphaeriales</taxon>
        <taxon>Pseudomassariaceae</taxon>
        <taxon>Pseudomassariella</taxon>
    </lineage>
</organism>
<evidence type="ECO:0000313" key="1">
    <source>
        <dbReference type="EMBL" id="ORY68741.1"/>
    </source>
</evidence>
<reference evidence="1 2" key="1">
    <citation type="submission" date="2016-07" db="EMBL/GenBank/DDBJ databases">
        <title>Pervasive Adenine N6-methylation of Active Genes in Fungi.</title>
        <authorList>
            <consortium name="DOE Joint Genome Institute"/>
            <person name="Mondo S.J."/>
            <person name="Dannebaum R.O."/>
            <person name="Kuo R.C."/>
            <person name="Labutti K."/>
            <person name="Haridas S."/>
            <person name="Kuo A."/>
            <person name="Salamov A."/>
            <person name="Ahrendt S.R."/>
            <person name="Lipzen A."/>
            <person name="Sullivan W."/>
            <person name="Andreopoulos W.B."/>
            <person name="Clum A."/>
            <person name="Lindquist E."/>
            <person name="Daum C."/>
            <person name="Ramamoorthy G.K."/>
            <person name="Gryganskyi A."/>
            <person name="Culley D."/>
            <person name="Magnuson J.K."/>
            <person name="James T.Y."/>
            <person name="O'Malley M.A."/>
            <person name="Stajich J.E."/>
            <person name="Spatafora J.W."/>
            <person name="Visel A."/>
            <person name="Grigoriev I.V."/>
        </authorList>
    </citation>
    <scope>NUCLEOTIDE SEQUENCE [LARGE SCALE GENOMIC DNA]</scope>
    <source>
        <strain evidence="1 2">CBS 129021</strain>
    </source>
</reference>